<proteinExistence type="predicted"/>
<accession>A0A0L7KMM5</accession>
<evidence type="ECO:0000313" key="3">
    <source>
        <dbReference type="Proteomes" id="UP000037510"/>
    </source>
</evidence>
<keyword evidence="3" id="KW-1185">Reference proteome</keyword>
<dbReference type="STRING" id="104452.A0A0L7KMM5"/>
<dbReference type="AlphaFoldDB" id="A0A0L7KMM5"/>
<sequence>MALIRRCVSLFTSIKIYPVVVTQSQNIHRWVAPTLMELKRREDKLGGKKIFPRNTFLEWNLEAELYAFGKRLNEDLDSDLLLQAFTDRSYLYLETALPRYPIEGVTSIRHHLTSVTTLAHVSSHLGTKDIILADVSYIKFINEYIQLYLETALPRYPIDVTTLAHVSSLLGTKDIILADVSYIKFIKEYIQLYLETALPRYPIEGVTSIRHHLTTLAHASSHLGTKDIILADVSYIKFINEYKQLYLETALPRYPIEGVTSIRHNLTSVTTLAHTYPVDNLTLATTLKAVVGALLQSSGEERAAHFVAIAKEMAAREALKKIFGTEDHMKPVNFKLEGIPKPNSQTRYQISAS</sequence>
<dbReference type="Pfam" id="PF22935">
    <property type="entry name" value="RM44_endonuclase"/>
    <property type="match status" value="3"/>
</dbReference>
<feature type="domain" description="Large ribosomal subunit protein mL44 endonuclease" evidence="1">
    <location>
        <begin position="92"/>
        <end position="133"/>
    </location>
</feature>
<feature type="domain" description="Large ribosomal subunit protein mL44 endonuclease" evidence="1">
    <location>
        <begin position="60"/>
        <end position="91"/>
    </location>
</feature>
<gene>
    <name evidence="2" type="ORF">OBRU01_24250</name>
</gene>
<keyword evidence="2" id="KW-0687">Ribonucleoprotein</keyword>
<organism evidence="2 3">
    <name type="scientific">Operophtera brumata</name>
    <name type="common">Winter moth</name>
    <name type="synonym">Phalaena brumata</name>
    <dbReference type="NCBI Taxonomy" id="104452"/>
    <lineage>
        <taxon>Eukaryota</taxon>
        <taxon>Metazoa</taxon>
        <taxon>Ecdysozoa</taxon>
        <taxon>Arthropoda</taxon>
        <taxon>Hexapoda</taxon>
        <taxon>Insecta</taxon>
        <taxon>Pterygota</taxon>
        <taxon>Neoptera</taxon>
        <taxon>Endopterygota</taxon>
        <taxon>Lepidoptera</taxon>
        <taxon>Glossata</taxon>
        <taxon>Ditrysia</taxon>
        <taxon>Geometroidea</taxon>
        <taxon>Geometridae</taxon>
        <taxon>Larentiinae</taxon>
        <taxon>Operophtera</taxon>
    </lineage>
</organism>
<protein>
    <submittedName>
        <fullName evidence="2">39S ribosomal protein L44</fullName>
    </submittedName>
</protein>
<dbReference type="GO" id="GO:0004525">
    <property type="term" value="F:ribonuclease III activity"/>
    <property type="evidence" value="ECO:0007669"/>
    <property type="project" value="InterPro"/>
</dbReference>
<dbReference type="GO" id="GO:0006396">
    <property type="term" value="P:RNA processing"/>
    <property type="evidence" value="ECO:0007669"/>
    <property type="project" value="InterPro"/>
</dbReference>
<dbReference type="SUPFAM" id="SSF69065">
    <property type="entry name" value="RNase III domain-like"/>
    <property type="match status" value="1"/>
</dbReference>
<dbReference type="GO" id="GO:0005840">
    <property type="term" value="C:ribosome"/>
    <property type="evidence" value="ECO:0007669"/>
    <property type="project" value="UniProtKB-KW"/>
</dbReference>
<dbReference type="EMBL" id="JTDY01008487">
    <property type="protein sequence ID" value="KOB64543.1"/>
    <property type="molecule type" value="Genomic_DNA"/>
</dbReference>
<name>A0A0L7KMM5_OPEBR</name>
<reference evidence="2 3" key="1">
    <citation type="journal article" date="2015" name="Genome Biol. Evol.">
        <title>The genome of winter moth (Operophtera brumata) provides a genomic perspective on sexual dimorphism and phenology.</title>
        <authorList>
            <person name="Derks M.F."/>
            <person name="Smit S."/>
            <person name="Salis L."/>
            <person name="Schijlen E."/>
            <person name="Bossers A."/>
            <person name="Mateman C."/>
            <person name="Pijl A.S."/>
            <person name="de Ridder D."/>
            <person name="Groenen M.A."/>
            <person name="Visser M.E."/>
            <person name="Megens H.J."/>
        </authorList>
    </citation>
    <scope>NUCLEOTIDE SEQUENCE [LARGE SCALE GENOMIC DNA]</scope>
    <source>
        <strain evidence="2">WM2013NL</strain>
        <tissue evidence="2">Head and thorax</tissue>
    </source>
</reference>
<evidence type="ECO:0000259" key="1">
    <source>
        <dbReference type="Pfam" id="PF22935"/>
    </source>
</evidence>
<keyword evidence="2" id="KW-0689">Ribosomal protein</keyword>
<dbReference type="InterPro" id="IPR036389">
    <property type="entry name" value="RNase_III_sf"/>
</dbReference>
<evidence type="ECO:0000313" key="2">
    <source>
        <dbReference type="EMBL" id="KOB64543.1"/>
    </source>
</evidence>
<dbReference type="Proteomes" id="UP000037510">
    <property type="component" value="Unassembled WGS sequence"/>
</dbReference>
<dbReference type="InterPro" id="IPR055189">
    <property type="entry name" value="RM44_endonuclase"/>
</dbReference>
<feature type="domain" description="Large ribosomal subunit protein mL44 endonuclease" evidence="1">
    <location>
        <begin position="184"/>
        <end position="231"/>
    </location>
</feature>
<comment type="caution">
    <text evidence="2">The sequence shown here is derived from an EMBL/GenBank/DDBJ whole genome shotgun (WGS) entry which is preliminary data.</text>
</comment>